<comment type="caution">
    <text evidence="1">The sequence shown here is derived from an EMBL/GenBank/DDBJ whole genome shotgun (WGS) entry which is preliminary data.</text>
</comment>
<keyword evidence="2" id="KW-1185">Reference proteome</keyword>
<organism evidence="1 2">
    <name type="scientific">Entomophthora muscae</name>
    <dbReference type="NCBI Taxonomy" id="34485"/>
    <lineage>
        <taxon>Eukaryota</taxon>
        <taxon>Fungi</taxon>
        <taxon>Fungi incertae sedis</taxon>
        <taxon>Zoopagomycota</taxon>
        <taxon>Entomophthoromycotina</taxon>
        <taxon>Entomophthoromycetes</taxon>
        <taxon>Entomophthorales</taxon>
        <taxon>Entomophthoraceae</taxon>
        <taxon>Entomophthora</taxon>
    </lineage>
</organism>
<gene>
    <name evidence="1" type="ORF">DSO57_1034999</name>
</gene>
<proteinExistence type="predicted"/>
<accession>A0ACC2SCB5</accession>
<reference evidence="1" key="1">
    <citation type="submission" date="2022-04" db="EMBL/GenBank/DDBJ databases">
        <title>Genome of the entomopathogenic fungus Entomophthora muscae.</title>
        <authorList>
            <person name="Elya C."/>
            <person name="Lovett B.R."/>
            <person name="Lee E."/>
            <person name="Macias A.M."/>
            <person name="Hajek A.E."/>
            <person name="De Bivort B.L."/>
            <person name="Kasson M.T."/>
            <person name="De Fine Licht H.H."/>
            <person name="Stajich J.E."/>
        </authorList>
    </citation>
    <scope>NUCLEOTIDE SEQUENCE</scope>
    <source>
        <strain evidence="1">Berkeley</strain>
    </source>
</reference>
<evidence type="ECO:0000313" key="1">
    <source>
        <dbReference type="EMBL" id="KAJ9060052.1"/>
    </source>
</evidence>
<dbReference type="Proteomes" id="UP001165960">
    <property type="component" value="Unassembled WGS sequence"/>
</dbReference>
<evidence type="ECO:0000313" key="2">
    <source>
        <dbReference type="Proteomes" id="UP001165960"/>
    </source>
</evidence>
<dbReference type="EMBL" id="QTSX02005271">
    <property type="protein sequence ID" value="KAJ9060052.1"/>
    <property type="molecule type" value="Genomic_DNA"/>
</dbReference>
<name>A0ACC2SCB5_9FUNG</name>
<protein>
    <submittedName>
        <fullName evidence="1">Uncharacterized protein</fullName>
    </submittedName>
</protein>
<sequence>MKQLLIEEFDEDLSLEAKKDTFMQISFKPKKSLTEVADRFYVEGQQLITSKLVDVHEAYTVTVSSTMSGIIWPSLKAWKAQKLLASLTDLTDLDQMLDWKWVTAASVCQLNLLPPGHLTDLIYQQGLQKLDTQRFFANWTSCSLYNVYEIRAQDPGGIA</sequence>